<dbReference type="Gene3D" id="3.30.565.10">
    <property type="entry name" value="Histidine kinase-like ATPase, C-terminal domain"/>
    <property type="match status" value="1"/>
</dbReference>
<dbReference type="PANTHER" id="PTHR43065">
    <property type="entry name" value="SENSOR HISTIDINE KINASE"/>
    <property type="match status" value="1"/>
</dbReference>
<evidence type="ECO:0000256" key="1">
    <source>
        <dbReference type="ARBA" id="ARBA00000085"/>
    </source>
</evidence>
<dbReference type="EMBL" id="AP024233">
    <property type="protein sequence ID" value="BCO07776.1"/>
    <property type="molecule type" value="Genomic_DNA"/>
</dbReference>
<protein>
    <recommendedName>
        <fullName evidence="2">histidine kinase</fullName>
        <ecNumber evidence="2">2.7.13.3</ecNumber>
    </recommendedName>
</protein>
<dbReference type="EC" id="2.7.13.3" evidence="2"/>
<comment type="catalytic activity">
    <reaction evidence="1">
        <text>ATP + protein L-histidine = ADP + protein N-phospho-L-histidine.</text>
        <dbReference type="EC" id="2.7.13.3"/>
    </reaction>
</comment>
<dbReference type="InterPro" id="IPR003594">
    <property type="entry name" value="HATPase_dom"/>
</dbReference>
<dbReference type="SUPFAM" id="SSF55874">
    <property type="entry name" value="ATPase domain of HSP90 chaperone/DNA topoisomerase II/histidine kinase"/>
    <property type="match status" value="1"/>
</dbReference>
<proteinExistence type="predicted"/>
<evidence type="ECO:0000256" key="2">
    <source>
        <dbReference type="ARBA" id="ARBA00012438"/>
    </source>
</evidence>
<dbReference type="InterPro" id="IPR036890">
    <property type="entry name" value="HATPase_C_sf"/>
</dbReference>
<feature type="domain" description="Histidine kinase" evidence="3">
    <location>
        <begin position="1"/>
        <end position="159"/>
    </location>
</feature>
<dbReference type="InterPro" id="IPR004358">
    <property type="entry name" value="Sig_transdc_His_kin-like_C"/>
</dbReference>
<evidence type="ECO:0000259" key="3">
    <source>
        <dbReference type="PROSITE" id="PS50109"/>
    </source>
</evidence>
<dbReference type="PROSITE" id="PS50109">
    <property type="entry name" value="HIS_KIN"/>
    <property type="match status" value="1"/>
</dbReference>
<dbReference type="GO" id="GO:0004673">
    <property type="term" value="F:protein histidine kinase activity"/>
    <property type="evidence" value="ECO:0007669"/>
    <property type="project" value="UniProtKB-EC"/>
</dbReference>
<dbReference type="AlphaFoldDB" id="A0A915U898"/>
<organism evidence="4 5">
    <name type="scientific">Desulfolithobacter dissulfuricans</name>
    <dbReference type="NCBI Taxonomy" id="2795293"/>
    <lineage>
        <taxon>Bacteria</taxon>
        <taxon>Pseudomonadati</taxon>
        <taxon>Thermodesulfobacteriota</taxon>
        <taxon>Desulfobulbia</taxon>
        <taxon>Desulfobulbales</taxon>
        <taxon>Desulfobulbaceae</taxon>
        <taxon>Desulfolithobacter</taxon>
    </lineage>
</organism>
<dbReference type="SMART" id="SM00387">
    <property type="entry name" value="HATPase_c"/>
    <property type="match status" value="1"/>
</dbReference>
<dbReference type="Proteomes" id="UP001063350">
    <property type="component" value="Chromosome"/>
</dbReference>
<dbReference type="PRINTS" id="PR00344">
    <property type="entry name" value="BCTRLSENSOR"/>
</dbReference>
<name>A0A915U898_9BACT</name>
<dbReference type="KEGG" id="ddu:GF1_01520"/>
<keyword evidence="5" id="KW-1185">Reference proteome</keyword>
<dbReference type="PANTHER" id="PTHR43065:SF42">
    <property type="entry name" value="TWO-COMPONENT SENSOR PPRA"/>
    <property type="match status" value="1"/>
</dbReference>
<evidence type="ECO:0000313" key="5">
    <source>
        <dbReference type="Proteomes" id="UP001063350"/>
    </source>
</evidence>
<evidence type="ECO:0000313" key="4">
    <source>
        <dbReference type="EMBL" id="BCO07776.1"/>
    </source>
</evidence>
<accession>A0A915U898</accession>
<dbReference type="RefSeq" id="WP_267927718.1">
    <property type="nucleotide sequence ID" value="NZ_AP024233.1"/>
</dbReference>
<dbReference type="Pfam" id="PF02518">
    <property type="entry name" value="HATPase_c"/>
    <property type="match status" value="1"/>
</dbReference>
<dbReference type="InterPro" id="IPR005467">
    <property type="entry name" value="His_kinase_dom"/>
</dbReference>
<sequence>MTPIIKEVIKLLRASLPATIDISFQSTVDSEKILASPTEIHQVIMNLCTNSFQAMEGEKGHIDLRLTPVLVNGSRPGLPEVLEPGCYLELTVRDNGCGMDEQTMERIFDPFFTTKPKDQGTGMGLSVVHGIVKETGGTITVTSTPGDGTTFKLYFPTTCQEAVKEDSPTLSYRRGGTDTFYR</sequence>
<reference evidence="4" key="1">
    <citation type="submission" date="2020-12" db="EMBL/GenBank/DDBJ databases">
        <title>Desulfobium dissulfuricans gen. nov., sp. nov., a novel mesophilic, sulfate-reducing bacterium isolated from a deep-sea hydrothermal vent.</title>
        <authorList>
            <person name="Hashimoto Y."/>
            <person name="Tame A."/>
            <person name="Sawayama S."/>
            <person name="Miyazaki J."/>
            <person name="Takai K."/>
            <person name="Nakagawa S."/>
        </authorList>
    </citation>
    <scope>NUCLEOTIDE SEQUENCE</scope>
    <source>
        <strain evidence="4">GF1</strain>
    </source>
</reference>
<gene>
    <name evidence="4" type="ORF">GF1_01520</name>
</gene>